<keyword evidence="2" id="KW-1185">Reference proteome</keyword>
<dbReference type="STRING" id="1075417.SAMN05421823_102538"/>
<protein>
    <submittedName>
        <fullName evidence="1">Uncharacterized protein</fullName>
    </submittedName>
</protein>
<accession>A0A1G9B8P3</accession>
<dbReference type="AlphaFoldDB" id="A0A1G9B8P3"/>
<organism evidence="1 2">
    <name type="scientific">Catalinimonas alkaloidigena</name>
    <dbReference type="NCBI Taxonomy" id="1075417"/>
    <lineage>
        <taxon>Bacteria</taxon>
        <taxon>Pseudomonadati</taxon>
        <taxon>Bacteroidota</taxon>
        <taxon>Cytophagia</taxon>
        <taxon>Cytophagales</taxon>
        <taxon>Catalimonadaceae</taxon>
        <taxon>Catalinimonas</taxon>
    </lineage>
</organism>
<evidence type="ECO:0000313" key="2">
    <source>
        <dbReference type="Proteomes" id="UP000198510"/>
    </source>
</evidence>
<sequence length="235" mass="25794">MALTPEQLKRAWNSDQARTHAEVALLQFQLAHQNDTSEAAPLAVRRARQPLVLNPAAYIQKAAQLIIVAHAALLSADPETGLIDVSGIDWTAALETTDPTERLGIVDLMAGVTRETYGVVDPSDLLLRNEKLTDAFLIDTYGWTSSARDLATIMMMDVRFRILEAGGDLSQINPHHLQALQMIGVVLDEMKEVFARHQAARTQVLAGQDVAPDFSELSITYTLFDISTVYNTPTA</sequence>
<dbReference type="EMBL" id="FNFO01000002">
    <property type="protein sequence ID" value="SDK35484.1"/>
    <property type="molecule type" value="Genomic_DNA"/>
</dbReference>
<dbReference type="Proteomes" id="UP000198510">
    <property type="component" value="Unassembled WGS sequence"/>
</dbReference>
<name>A0A1G9B8P3_9BACT</name>
<reference evidence="1 2" key="1">
    <citation type="submission" date="2016-10" db="EMBL/GenBank/DDBJ databases">
        <authorList>
            <person name="de Groot N.N."/>
        </authorList>
    </citation>
    <scope>NUCLEOTIDE SEQUENCE [LARGE SCALE GENOMIC DNA]</scope>
    <source>
        <strain evidence="1 2">DSM 25186</strain>
    </source>
</reference>
<dbReference type="RefSeq" id="WP_089680273.1">
    <property type="nucleotide sequence ID" value="NZ_FNFO01000002.1"/>
</dbReference>
<gene>
    <name evidence="1" type="ORF">SAMN05421823_102538</name>
</gene>
<proteinExistence type="predicted"/>
<evidence type="ECO:0000313" key="1">
    <source>
        <dbReference type="EMBL" id="SDK35484.1"/>
    </source>
</evidence>